<evidence type="ECO:0000259" key="3">
    <source>
        <dbReference type="PROSITE" id="PS50930"/>
    </source>
</evidence>
<dbReference type="AlphaFoldDB" id="A0A2I0R429"/>
<name>A0A2I0R429_9FLAO</name>
<evidence type="ECO:0000313" key="4">
    <source>
        <dbReference type="EMBL" id="PKR81344.1"/>
    </source>
</evidence>
<feature type="modified residue" description="4-aspartylphosphate" evidence="1">
    <location>
        <position position="55"/>
    </location>
</feature>
<evidence type="ECO:0000313" key="5">
    <source>
        <dbReference type="Proteomes" id="UP000236654"/>
    </source>
</evidence>
<dbReference type="Gene3D" id="2.40.50.1020">
    <property type="entry name" value="LytTr DNA-binding domain"/>
    <property type="match status" value="1"/>
</dbReference>
<sequence>MIKYIVIDDEPNPRELLIFSIESLGLPYQLVGEAKSLLEGVDLIRKEKPDVVFLDIQMPEHIGLKIKSFLNEEEFDFKLIFVTAYDQYTIQAIRLSAFDYLLKPIEHTELAECLERIINEKKTENTYQQLKTIENQNVIVIKSHEGTYFINIHEILSITADGMYSKFQLKDKVILSSKPLKMYEQIHDKLYRCHRSHIINLDQIEKIEGQNVVLKGHQQYPVSRNYKTDLIEALKGRIDD</sequence>
<dbReference type="Pfam" id="PF00072">
    <property type="entry name" value="Response_reg"/>
    <property type="match status" value="1"/>
</dbReference>
<dbReference type="InterPro" id="IPR011006">
    <property type="entry name" value="CheY-like_superfamily"/>
</dbReference>
<protein>
    <recommendedName>
        <fullName evidence="6">DNA-binding response regulator</fullName>
    </recommendedName>
</protein>
<dbReference type="GO" id="GO:0003677">
    <property type="term" value="F:DNA binding"/>
    <property type="evidence" value="ECO:0007669"/>
    <property type="project" value="InterPro"/>
</dbReference>
<feature type="domain" description="Response regulatory" evidence="2">
    <location>
        <begin position="3"/>
        <end position="118"/>
    </location>
</feature>
<comment type="caution">
    <text evidence="4">The sequence shown here is derived from an EMBL/GenBank/DDBJ whole genome shotgun (WGS) entry which is preliminary data.</text>
</comment>
<dbReference type="PROSITE" id="PS50110">
    <property type="entry name" value="RESPONSE_REGULATORY"/>
    <property type="match status" value="1"/>
</dbReference>
<dbReference type="SUPFAM" id="SSF52172">
    <property type="entry name" value="CheY-like"/>
    <property type="match status" value="1"/>
</dbReference>
<keyword evidence="5" id="KW-1185">Reference proteome</keyword>
<dbReference type="SMART" id="SM00850">
    <property type="entry name" value="LytTR"/>
    <property type="match status" value="1"/>
</dbReference>
<dbReference type="Pfam" id="PF04397">
    <property type="entry name" value="LytTR"/>
    <property type="match status" value="1"/>
</dbReference>
<organism evidence="4 5">
    <name type="scientific">Brumimicrobium salinarum</name>
    <dbReference type="NCBI Taxonomy" id="2058658"/>
    <lineage>
        <taxon>Bacteria</taxon>
        <taxon>Pseudomonadati</taxon>
        <taxon>Bacteroidota</taxon>
        <taxon>Flavobacteriia</taxon>
        <taxon>Flavobacteriales</taxon>
        <taxon>Crocinitomicaceae</taxon>
        <taxon>Brumimicrobium</taxon>
    </lineage>
</organism>
<proteinExistence type="predicted"/>
<dbReference type="EMBL" id="PJNI01000003">
    <property type="protein sequence ID" value="PKR81344.1"/>
    <property type="molecule type" value="Genomic_DNA"/>
</dbReference>
<dbReference type="GO" id="GO:0000156">
    <property type="term" value="F:phosphorelay response regulator activity"/>
    <property type="evidence" value="ECO:0007669"/>
    <property type="project" value="InterPro"/>
</dbReference>
<dbReference type="RefSeq" id="WP_101333825.1">
    <property type="nucleotide sequence ID" value="NZ_PJNI01000003.1"/>
</dbReference>
<dbReference type="PANTHER" id="PTHR37299:SF1">
    <property type="entry name" value="STAGE 0 SPORULATION PROTEIN A HOMOLOG"/>
    <property type="match status" value="1"/>
</dbReference>
<evidence type="ECO:0000259" key="2">
    <source>
        <dbReference type="PROSITE" id="PS50110"/>
    </source>
</evidence>
<reference evidence="4 5" key="1">
    <citation type="submission" date="2017-12" db="EMBL/GenBank/DDBJ databases">
        <title>The draft genome sequence of Brumimicrobium saltpan LHR20.</title>
        <authorList>
            <person name="Do Z.-J."/>
            <person name="Luo H.-R."/>
        </authorList>
    </citation>
    <scope>NUCLEOTIDE SEQUENCE [LARGE SCALE GENOMIC DNA]</scope>
    <source>
        <strain evidence="4 5">LHR20</strain>
    </source>
</reference>
<evidence type="ECO:0008006" key="6">
    <source>
        <dbReference type="Google" id="ProtNLM"/>
    </source>
</evidence>
<dbReference type="Gene3D" id="3.40.50.2300">
    <property type="match status" value="1"/>
</dbReference>
<dbReference type="OrthoDB" id="2168082at2"/>
<dbReference type="InterPro" id="IPR007492">
    <property type="entry name" value="LytTR_DNA-bd_dom"/>
</dbReference>
<dbReference type="PROSITE" id="PS50930">
    <property type="entry name" value="HTH_LYTTR"/>
    <property type="match status" value="1"/>
</dbReference>
<gene>
    <name evidence="4" type="ORF">CW751_04620</name>
</gene>
<dbReference type="InterPro" id="IPR046947">
    <property type="entry name" value="LytR-like"/>
</dbReference>
<dbReference type="SMART" id="SM00448">
    <property type="entry name" value="REC"/>
    <property type="match status" value="1"/>
</dbReference>
<evidence type="ECO:0000256" key="1">
    <source>
        <dbReference type="PROSITE-ProRule" id="PRU00169"/>
    </source>
</evidence>
<keyword evidence="1" id="KW-0597">Phosphoprotein</keyword>
<feature type="domain" description="HTH LytTR-type" evidence="3">
    <location>
        <begin position="139"/>
        <end position="236"/>
    </location>
</feature>
<accession>A0A2I0R429</accession>
<dbReference type="Proteomes" id="UP000236654">
    <property type="component" value="Unassembled WGS sequence"/>
</dbReference>
<dbReference type="PANTHER" id="PTHR37299">
    <property type="entry name" value="TRANSCRIPTIONAL REGULATOR-RELATED"/>
    <property type="match status" value="1"/>
</dbReference>
<dbReference type="InterPro" id="IPR001789">
    <property type="entry name" value="Sig_transdc_resp-reg_receiver"/>
</dbReference>